<dbReference type="InterPro" id="IPR018060">
    <property type="entry name" value="HTH_AraC"/>
</dbReference>
<dbReference type="Pfam" id="PF01965">
    <property type="entry name" value="DJ-1_PfpI"/>
    <property type="match status" value="1"/>
</dbReference>
<dbReference type="CDD" id="cd03137">
    <property type="entry name" value="GATase1_AraC_1"/>
    <property type="match status" value="1"/>
</dbReference>
<dbReference type="Gene3D" id="1.10.10.60">
    <property type="entry name" value="Homeodomain-like"/>
    <property type="match status" value="1"/>
</dbReference>
<evidence type="ECO:0000313" key="5">
    <source>
        <dbReference type="Proteomes" id="UP000578112"/>
    </source>
</evidence>
<name>A0A7W7I1E4_9ACTN</name>
<dbReference type="GO" id="GO:0043565">
    <property type="term" value="F:sequence-specific DNA binding"/>
    <property type="evidence" value="ECO:0007669"/>
    <property type="project" value="InterPro"/>
</dbReference>
<dbReference type="RefSeq" id="WP_184995776.1">
    <property type="nucleotide sequence ID" value="NZ_BOMK01000003.1"/>
</dbReference>
<evidence type="ECO:0000256" key="1">
    <source>
        <dbReference type="ARBA" id="ARBA00023015"/>
    </source>
</evidence>
<evidence type="ECO:0000259" key="3">
    <source>
        <dbReference type="PROSITE" id="PS01124"/>
    </source>
</evidence>
<dbReference type="GO" id="GO:0003700">
    <property type="term" value="F:DNA-binding transcription factor activity"/>
    <property type="evidence" value="ECO:0007669"/>
    <property type="project" value="InterPro"/>
</dbReference>
<accession>A0A7W7I1E4</accession>
<dbReference type="InterPro" id="IPR052158">
    <property type="entry name" value="INH-QAR"/>
</dbReference>
<dbReference type="Gene3D" id="3.40.50.880">
    <property type="match status" value="1"/>
</dbReference>
<dbReference type="PANTHER" id="PTHR43130">
    <property type="entry name" value="ARAC-FAMILY TRANSCRIPTIONAL REGULATOR"/>
    <property type="match status" value="1"/>
</dbReference>
<dbReference type="InterPro" id="IPR029062">
    <property type="entry name" value="Class_I_gatase-like"/>
</dbReference>
<dbReference type="PROSITE" id="PS01124">
    <property type="entry name" value="HTH_ARAC_FAMILY_2"/>
    <property type="match status" value="1"/>
</dbReference>
<sequence>MTRIPTVVGVIVGDNAPILEVAVAPRVFETNHGGPEFDVRVAGERDGPLRTTAGITITPPCELAALEEAAIVIVPGWRAPGGAPTRPEILDLLRRAHGDGATVVGLCLGAFVLGEAGLLDGRRATTHWQCLDELRRRHPGIEVVDDVLYVDEGSIVTSAGSAAGLDACLHLLRREYGPAVANAAARALVVAPHRAGGQTQFVDRPVPHLPAGDAVADAMRHALGHLDDPALDIGGLAAAAHVSRRTFDRRFREAAGCSPLQWLLHQRVLQAQDLLSSTALPVDAVARASGFADGVAMRPHFRRIVGVPPQSYRASFRAE</sequence>
<dbReference type="SUPFAM" id="SSF46689">
    <property type="entry name" value="Homeodomain-like"/>
    <property type="match status" value="2"/>
</dbReference>
<gene>
    <name evidence="4" type="ORF">BJ971_005161</name>
</gene>
<dbReference type="AlphaFoldDB" id="A0A7W7I1E4"/>
<dbReference type="SUPFAM" id="SSF52317">
    <property type="entry name" value="Class I glutamine amidotransferase-like"/>
    <property type="match status" value="1"/>
</dbReference>
<feature type="domain" description="HTH araC/xylS-type" evidence="3">
    <location>
        <begin position="216"/>
        <end position="315"/>
    </location>
</feature>
<comment type="caution">
    <text evidence="4">The sequence shown here is derived from an EMBL/GenBank/DDBJ whole genome shotgun (WGS) entry which is preliminary data.</text>
</comment>
<dbReference type="InterPro" id="IPR009057">
    <property type="entry name" value="Homeodomain-like_sf"/>
</dbReference>
<evidence type="ECO:0000256" key="2">
    <source>
        <dbReference type="ARBA" id="ARBA00023163"/>
    </source>
</evidence>
<keyword evidence="5" id="KW-1185">Reference proteome</keyword>
<keyword evidence="1" id="KW-0805">Transcription regulation</keyword>
<dbReference type="Proteomes" id="UP000578112">
    <property type="component" value="Unassembled WGS sequence"/>
</dbReference>
<evidence type="ECO:0000313" key="4">
    <source>
        <dbReference type="EMBL" id="MBB4764605.1"/>
    </source>
</evidence>
<protein>
    <submittedName>
        <fullName evidence="4">Transcriptional regulator GlxA family with amidase domain</fullName>
    </submittedName>
</protein>
<dbReference type="PANTHER" id="PTHR43130:SF3">
    <property type="entry name" value="HTH-TYPE TRANSCRIPTIONAL REGULATOR RV1931C"/>
    <property type="match status" value="1"/>
</dbReference>
<proteinExistence type="predicted"/>
<keyword evidence="2" id="KW-0804">Transcription</keyword>
<dbReference type="EMBL" id="JACHNH010000001">
    <property type="protein sequence ID" value="MBB4764605.1"/>
    <property type="molecule type" value="Genomic_DNA"/>
</dbReference>
<organism evidence="4 5">
    <name type="scientific">Actinoplanes digitatis</name>
    <dbReference type="NCBI Taxonomy" id="1868"/>
    <lineage>
        <taxon>Bacteria</taxon>
        <taxon>Bacillati</taxon>
        <taxon>Actinomycetota</taxon>
        <taxon>Actinomycetes</taxon>
        <taxon>Micromonosporales</taxon>
        <taxon>Micromonosporaceae</taxon>
        <taxon>Actinoplanes</taxon>
    </lineage>
</organism>
<reference evidence="4 5" key="1">
    <citation type="submission" date="2020-08" db="EMBL/GenBank/DDBJ databases">
        <title>Sequencing the genomes of 1000 actinobacteria strains.</title>
        <authorList>
            <person name="Klenk H.-P."/>
        </authorList>
    </citation>
    <scope>NUCLEOTIDE SEQUENCE [LARGE SCALE GENOMIC DNA]</scope>
    <source>
        <strain evidence="4 5">DSM 43149</strain>
    </source>
</reference>
<dbReference type="Pfam" id="PF12833">
    <property type="entry name" value="HTH_18"/>
    <property type="match status" value="1"/>
</dbReference>
<dbReference type="InterPro" id="IPR002818">
    <property type="entry name" value="DJ-1/PfpI"/>
</dbReference>
<dbReference type="SMART" id="SM00342">
    <property type="entry name" value="HTH_ARAC"/>
    <property type="match status" value="1"/>
</dbReference>